<dbReference type="Proteomes" id="UP000177069">
    <property type="component" value="Unassembled WGS sequence"/>
</dbReference>
<comment type="caution">
    <text evidence="2">The sequence shown here is derived from an EMBL/GenBank/DDBJ whole genome shotgun (WGS) entry which is preliminary data.</text>
</comment>
<keyword evidence="1" id="KW-0812">Transmembrane</keyword>
<dbReference type="EMBL" id="MFBA01000054">
    <property type="protein sequence ID" value="OGD84642.1"/>
    <property type="molecule type" value="Genomic_DNA"/>
</dbReference>
<keyword evidence="1" id="KW-0472">Membrane</keyword>
<evidence type="ECO:0000313" key="2">
    <source>
        <dbReference type="EMBL" id="OGD84642.1"/>
    </source>
</evidence>
<gene>
    <name evidence="2" type="ORF">A2696_03830</name>
</gene>
<reference evidence="2 3" key="1">
    <citation type="journal article" date="2016" name="Nat. Commun.">
        <title>Thousands of microbial genomes shed light on interconnected biogeochemical processes in an aquifer system.</title>
        <authorList>
            <person name="Anantharaman K."/>
            <person name="Brown C.T."/>
            <person name="Hug L.A."/>
            <person name="Sharon I."/>
            <person name="Castelle C.J."/>
            <person name="Probst A.J."/>
            <person name="Thomas B.C."/>
            <person name="Singh A."/>
            <person name="Wilkins M.J."/>
            <person name="Karaoz U."/>
            <person name="Brodie E.L."/>
            <person name="Williams K.H."/>
            <person name="Hubbard S.S."/>
            <person name="Banfield J.F."/>
        </authorList>
    </citation>
    <scope>NUCLEOTIDE SEQUENCE [LARGE SCALE GENOMIC DNA]</scope>
</reference>
<name>A0A1F5FYG9_9BACT</name>
<keyword evidence="1" id="KW-1133">Transmembrane helix</keyword>
<protein>
    <submittedName>
        <fullName evidence="2">Uncharacterized protein</fullName>
    </submittedName>
</protein>
<dbReference type="AlphaFoldDB" id="A0A1F5FYG9"/>
<feature type="transmembrane region" description="Helical" evidence="1">
    <location>
        <begin position="63"/>
        <end position="85"/>
    </location>
</feature>
<sequence length="91" mass="10016">MGGENMKEQAFANAFAVIIAIIYVICVGWVLVARDSFMTFSGNWIHGIDMKVLPYATPSAGGLIFGFVTAVIAAWVAGYLFVWLYNQFSKK</sequence>
<accession>A0A1F5FYG9</accession>
<evidence type="ECO:0000256" key="1">
    <source>
        <dbReference type="SAM" id="Phobius"/>
    </source>
</evidence>
<dbReference type="Pfam" id="PF18926">
    <property type="entry name" value="DUF5676"/>
    <property type="match status" value="1"/>
</dbReference>
<dbReference type="InterPro" id="IPR044020">
    <property type="entry name" value="DUF5676"/>
</dbReference>
<proteinExistence type="predicted"/>
<organism evidence="2 3">
    <name type="scientific">Candidatus Curtissbacteria bacterium RIFCSPHIGHO2_01_FULL_41_13</name>
    <dbReference type="NCBI Taxonomy" id="1797745"/>
    <lineage>
        <taxon>Bacteria</taxon>
        <taxon>Candidatus Curtissiibacteriota</taxon>
    </lineage>
</organism>
<evidence type="ECO:0000313" key="3">
    <source>
        <dbReference type="Proteomes" id="UP000177069"/>
    </source>
</evidence>
<feature type="transmembrane region" description="Helical" evidence="1">
    <location>
        <begin position="12"/>
        <end position="32"/>
    </location>
</feature>